<reference evidence="1 2" key="1">
    <citation type="submission" date="2024-03" db="EMBL/GenBank/DDBJ databases">
        <title>Novel species of the genus Variovorax.</title>
        <authorList>
            <person name="Liu Q."/>
            <person name="Xin Y.-H."/>
        </authorList>
    </citation>
    <scope>NUCLEOTIDE SEQUENCE [LARGE SCALE GENOMIC DNA]</scope>
    <source>
        <strain evidence="1 2">KACC 18899</strain>
    </source>
</reference>
<dbReference type="EMBL" id="JBBKZU010000008">
    <property type="protein sequence ID" value="MEJ8813152.1"/>
    <property type="molecule type" value="Genomic_DNA"/>
</dbReference>
<gene>
    <name evidence="1" type="ORF">WKW77_18850</name>
</gene>
<protein>
    <recommendedName>
        <fullName evidence="3">DUF1488 domain-containing protein</fullName>
    </recommendedName>
</protein>
<comment type="caution">
    <text evidence="1">The sequence shown here is derived from an EMBL/GenBank/DDBJ whole genome shotgun (WGS) entry which is preliminary data.</text>
</comment>
<evidence type="ECO:0000313" key="1">
    <source>
        <dbReference type="EMBL" id="MEJ8813152.1"/>
    </source>
</evidence>
<sequence length="89" mass="9573">MAAEAIYCFDTASVRFAIYPEGGGRFVAEIAEDPLRDFFGADGGGDSLVQAYECNAGLINMLAIERHLSSGGRPVRLESSDFEVLEHDG</sequence>
<name>A0ABU8VJ12_9BURK</name>
<keyword evidence="2" id="KW-1185">Reference proteome</keyword>
<dbReference type="RefSeq" id="WP_340358399.1">
    <property type="nucleotide sequence ID" value="NZ_JBBKZU010000008.1"/>
</dbReference>
<accession>A0ABU8VJ12</accession>
<evidence type="ECO:0000313" key="2">
    <source>
        <dbReference type="Proteomes" id="UP001365846"/>
    </source>
</evidence>
<evidence type="ECO:0008006" key="3">
    <source>
        <dbReference type="Google" id="ProtNLM"/>
    </source>
</evidence>
<proteinExistence type="predicted"/>
<dbReference type="Proteomes" id="UP001365846">
    <property type="component" value="Unassembled WGS sequence"/>
</dbReference>
<organism evidence="1 2">
    <name type="scientific">Variovorax ureilyticus</name>
    <dbReference type="NCBI Taxonomy" id="1836198"/>
    <lineage>
        <taxon>Bacteria</taxon>
        <taxon>Pseudomonadati</taxon>
        <taxon>Pseudomonadota</taxon>
        <taxon>Betaproteobacteria</taxon>
        <taxon>Burkholderiales</taxon>
        <taxon>Comamonadaceae</taxon>
        <taxon>Variovorax</taxon>
    </lineage>
</organism>